<dbReference type="InterPro" id="IPR017938">
    <property type="entry name" value="Riboflavin_synthase-like_b-brl"/>
</dbReference>
<feature type="domain" description="FAD-binding FR-type" evidence="2">
    <location>
        <begin position="304"/>
        <end position="393"/>
    </location>
</feature>
<dbReference type="GO" id="GO:0016627">
    <property type="term" value="F:oxidoreductase activity, acting on the CH-CH group of donors"/>
    <property type="evidence" value="ECO:0007669"/>
    <property type="project" value="InterPro"/>
</dbReference>
<proteinExistence type="predicted"/>
<keyword evidence="1" id="KW-0560">Oxidoreductase</keyword>
<dbReference type="GO" id="GO:0005737">
    <property type="term" value="C:cytoplasm"/>
    <property type="evidence" value="ECO:0007669"/>
    <property type="project" value="InterPro"/>
</dbReference>
<dbReference type="AlphaFoldDB" id="A0A2S4K0M6"/>
<organism evidence="3 4">
    <name type="scientific">Alkalispirochaeta sphaeroplastigenens</name>
    <dbReference type="NCBI Taxonomy" id="1187066"/>
    <lineage>
        <taxon>Bacteria</taxon>
        <taxon>Pseudomonadati</taxon>
        <taxon>Spirochaetota</taxon>
        <taxon>Spirochaetia</taxon>
        <taxon>Spirochaetales</taxon>
        <taxon>Spirochaetaceae</taxon>
        <taxon>Alkalispirochaeta</taxon>
    </lineage>
</organism>
<dbReference type="Pfam" id="PF01180">
    <property type="entry name" value="DHO_dh"/>
    <property type="match status" value="1"/>
</dbReference>
<dbReference type="RefSeq" id="WP_181015285.1">
    <property type="nucleotide sequence ID" value="NZ_LPWH01000003.1"/>
</dbReference>
<evidence type="ECO:0000259" key="2">
    <source>
        <dbReference type="PROSITE" id="PS51384"/>
    </source>
</evidence>
<keyword evidence="4" id="KW-1185">Reference proteome</keyword>
<dbReference type="PANTHER" id="PTHR43513">
    <property type="entry name" value="DIHYDROOROTATE DEHYDROGENASE B (NAD(+)), ELECTRON TRANSFER SUBUNIT"/>
    <property type="match status" value="1"/>
</dbReference>
<reference evidence="4" key="1">
    <citation type="submission" date="2015-12" db="EMBL/GenBank/DDBJ databases">
        <authorList>
            <person name="Lodha T.D."/>
            <person name="Chintalapati S."/>
            <person name="Chintalapati V.R."/>
            <person name="Sravanthi T."/>
        </authorList>
    </citation>
    <scope>NUCLEOTIDE SEQUENCE [LARGE SCALE GENOMIC DNA]</scope>
    <source>
        <strain evidence="4">JC133</strain>
    </source>
</reference>
<dbReference type="SUPFAM" id="SSF51395">
    <property type="entry name" value="FMN-linked oxidoreductases"/>
    <property type="match status" value="1"/>
</dbReference>
<dbReference type="InterPro" id="IPR050353">
    <property type="entry name" value="PyrK_electron_transfer"/>
</dbReference>
<dbReference type="Gene3D" id="3.40.50.80">
    <property type="entry name" value="Nucleotide-binding domain of ferredoxin-NADP reductase (FNR) module"/>
    <property type="match status" value="1"/>
</dbReference>
<evidence type="ECO:0000313" key="4">
    <source>
        <dbReference type="Proteomes" id="UP000237350"/>
    </source>
</evidence>
<protein>
    <recommendedName>
        <fullName evidence="2">FAD-binding FR-type domain-containing protein</fullName>
    </recommendedName>
</protein>
<name>A0A2S4K0M6_9SPIO</name>
<dbReference type="SUPFAM" id="SSF52343">
    <property type="entry name" value="Ferredoxin reductase-like, C-terminal NADP-linked domain"/>
    <property type="match status" value="1"/>
</dbReference>
<dbReference type="InterPro" id="IPR013785">
    <property type="entry name" value="Aldolase_TIM"/>
</dbReference>
<accession>A0A2S4K0M6</accession>
<comment type="caution">
    <text evidence="3">The sequence shown here is derived from an EMBL/GenBank/DDBJ whole genome shotgun (WGS) entry which is preliminary data.</text>
</comment>
<dbReference type="EMBL" id="LPWH01000003">
    <property type="protein sequence ID" value="POR05324.1"/>
    <property type="molecule type" value="Genomic_DNA"/>
</dbReference>
<dbReference type="InterPro" id="IPR039261">
    <property type="entry name" value="FNR_nucleotide-bd"/>
</dbReference>
<dbReference type="Gene3D" id="3.20.20.70">
    <property type="entry name" value="Aldolase class I"/>
    <property type="match status" value="1"/>
</dbReference>
<dbReference type="InterPro" id="IPR005720">
    <property type="entry name" value="Dihydroorotate_DH_cat"/>
</dbReference>
<dbReference type="SUPFAM" id="SSF63380">
    <property type="entry name" value="Riboflavin synthase domain-like"/>
    <property type="match status" value="1"/>
</dbReference>
<dbReference type="Gene3D" id="2.40.30.10">
    <property type="entry name" value="Translation factors"/>
    <property type="match status" value="1"/>
</dbReference>
<dbReference type="InterPro" id="IPR017927">
    <property type="entry name" value="FAD-bd_FR_type"/>
</dbReference>
<gene>
    <name evidence="3" type="ORF">AU468_01190</name>
</gene>
<sequence length="558" mass="58931">MSFREVPLATVSGVASTNPAMLDWFARNTLVSILTTKSIQVEPNPGNREPILTEPEPGSFGNAVGLRNPGLAETVRELRALAPLRKDWPARCRLNISLAGGSAEEFALLARELAPSADMLELNFSCPHARGGYGAAIGSDPALVREYTAAVCAEAGSVPVYAKLTPDAPDPGRIARAAVEGGARGIVAINTADPQAYYEPHSGASILSNPLGGRGGKSGRWIRERARECVAGIRRALGPGIPLIGMGGVETREDVCALMSLGATTVGVGSVLARYHQRDWPELLRSLAGVPGAVFPPGKAAAGMAFTPFRVVHRKDLDDSLCEITLEGSLSYRAGQVCFLWLPGVGEKPFSPADADPLRFLVHRRGPFSRALGQVEAGDTVYLRGPYGEGLPRESSREVPRGALLIGAGSGTAVLPALARELTDRKIPLRVLVGLRRDDTETPLAGTFGAVLSGEDNLRIVRDEGEQARVLRHLEQEVGALGGAGGVSCYVVGPEPFMEAAAREAELAGIPPERIWLSLEQTMLCGVGLCGACQCGGNLTCMYGTFVTARQYREGVSP</sequence>
<evidence type="ECO:0000313" key="3">
    <source>
        <dbReference type="EMBL" id="POR05324.1"/>
    </source>
</evidence>
<dbReference type="Proteomes" id="UP000237350">
    <property type="component" value="Unassembled WGS sequence"/>
</dbReference>
<dbReference type="PANTHER" id="PTHR43513:SF3">
    <property type="entry name" value="DIHYDROOROTATE DEHYDROGENASE B (NAD(+)), ELECTRON TRANSFER SUBUNIT-RELATED"/>
    <property type="match status" value="1"/>
</dbReference>
<evidence type="ECO:0000256" key="1">
    <source>
        <dbReference type="ARBA" id="ARBA00023002"/>
    </source>
</evidence>
<dbReference type="PROSITE" id="PS51384">
    <property type="entry name" value="FAD_FR"/>
    <property type="match status" value="1"/>
</dbReference>